<proteinExistence type="predicted"/>
<accession>A0A848M248</accession>
<evidence type="ECO:0000313" key="2">
    <source>
        <dbReference type="Proteomes" id="UP000518300"/>
    </source>
</evidence>
<name>A0A848M248_9BACT</name>
<keyword evidence="2" id="KW-1185">Reference proteome</keyword>
<dbReference type="AlphaFoldDB" id="A0A848M248"/>
<dbReference type="EMBL" id="JABBJJ010000604">
    <property type="protein sequence ID" value="NMO23404.1"/>
    <property type="molecule type" value="Genomic_DNA"/>
</dbReference>
<sequence>MLPLLRWLSPDEATTYLRPYKGFRTRGARLGMDVDPQVLAHGFNKSGAGVFSGGRVPSLALENPKRSTFIEGDLIVDGWLENPGGLVFVRGNLVAQTLYTSGYLIVLGELRVRRLFGEDEPHGTYVFGDAYVESAFLSHNHHFDVWGRVAPGVVLESENGHRLSEWGVGSGPRWEDTLDDVRHGLRALAERWGPVPEDWASRRYTLKPEEVAEAERLQVLRPPVLTELEEWLRTTELTQRQQLEELRARWLPRLGDAAVRPEAARLIRKALNSKKLTGERDALLKALE</sequence>
<organism evidence="1 2">
    <name type="scientific">Pyxidicoccus fallax</name>
    <dbReference type="NCBI Taxonomy" id="394095"/>
    <lineage>
        <taxon>Bacteria</taxon>
        <taxon>Pseudomonadati</taxon>
        <taxon>Myxococcota</taxon>
        <taxon>Myxococcia</taxon>
        <taxon>Myxococcales</taxon>
        <taxon>Cystobacterineae</taxon>
        <taxon>Myxococcaceae</taxon>
        <taxon>Pyxidicoccus</taxon>
    </lineage>
</organism>
<reference evidence="1 2" key="1">
    <citation type="submission" date="2020-04" db="EMBL/GenBank/DDBJ databases">
        <title>Draft genome of Pyxidicoccus fallax type strain.</title>
        <authorList>
            <person name="Whitworth D.E."/>
        </authorList>
    </citation>
    <scope>NUCLEOTIDE SEQUENCE [LARGE SCALE GENOMIC DNA]</scope>
    <source>
        <strain evidence="1 2">DSM 14698</strain>
    </source>
</reference>
<gene>
    <name evidence="1" type="ORF">HG543_52390</name>
</gene>
<evidence type="ECO:0000313" key="1">
    <source>
        <dbReference type="EMBL" id="NMO23404.1"/>
    </source>
</evidence>
<protein>
    <submittedName>
        <fullName evidence="1">Uncharacterized protein</fullName>
    </submittedName>
</protein>
<dbReference type="RefSeq" id="WP_169352481.1">
    <property type="nucleotide sequence ID" value="NZ_JABBJJ010000604.1"/>
</dbReference>
<dbReference type="Proteomes" id="UP000518300">
    <property type="component" value="Unassembled WGS sequence"/>
</dbReference>
<comment type="caution">
    <text evidence="1">The sequence shown here is derived from an EMBL/GenBank/DDBJ whole genome shotgun (WGS) entry which is preliminary data.</text>
</comment>